<dbReference type="InterPro" id="IPR008942">
    <property type="entry name" value="ENTH_VHS"/>
</dbReference>
<sequence length="490" mass="53120">MKSLRMSKVFGTIKKKKDSGSDASAGANGNDSPEAIAARSVISFCESGGPNNSGDEVLYLPPIVDAAESSPAAAAECARLCRKYLKKDYWSKPSYQYNSIMLIRILADNPGPTFTRNLDQKFTDTAKELLKSVRDPSVRQMMMETLDAFENTKAYDEGLGPLIDMWKKEKEKAIKQHGTPQTPAPQTMNAPPFNGYSQSQSGSQNYFARSHQSRKLPSPVELASRLEEARTSANLLDQVLTSTPPAEVLDNDLIKEFADRCSSASQSIQNYMNAENPVPDNDTMESLIDTNEQLQAALSLHQRAMLNARKQVTPLSDQPRDLVSPMGESERNGSGFRRVSSSSSLDLPSVPPRKANGKGKQREYEPALAGPSAGPSRSHTPAVEAEDPFRDPVPEASGSGGGSGSGAGGSSKYVDYEPTLAFEPFHPGFDTTPSYLGRQESALGNEAMHGAVDQSQSAPSKSAESRRTGDNSEVYDATPLEGKKEPMYRY</sequence>
<feature type="compositionally biased region" description="Low complexity" evidence="1">
    <location>
        <begin position="337"/>
        <end position="348"/>
    </location>
</feature>
<dbReference type="CDD" id="cd21383">
    <property type="entry name" value="GAT_GGA_Tom1-like"/>
    <property type="match status" value="1"/>
</dbReference>
<proteinExistence type="predicted"/>
<dbReference type="GO" id="GO:0043130">
    <property type="term" value="F:ubiquitin binding"/>
    <property type="evidence" value="ECO:0007669"/>
    <property type="project" value="InterPro"/>
</dbReference>
<feature type="compositionally biased region" description="Polar residues" evidence="1">
    <location>
        <begin position="453"/>
        <end position="462"/>
    </location>
</feature>
<feature type="domain" description="GAT" evidence="2">
    <location>
        <begin position="217"/>
        <end position="306"/>
    </location>
</feature>
<name>A0AAI8VFH2_9PEZI</name>
<feature type="region of interest" description="Disordered" evidence="1">
    <location>
        <begin position="310"/>
        <end position="490"/>
    </location>
</feature>
<dbReference type="SUPFAM" id="SSF48464">
    <property type="entry name" value="ENTH/VHS domain"/>
    <property type="match status" value="1"/>
</dbReference>
<dbReference type="InterPro" id="IPR004152">
    <property type="entry name" value="GAT_dom"/>
</dbReference>
<comment type="caution">
    <text evidence="3">The sequence shown here is derived from an EMBL/GenBank/DDBJ whole genome shotgun (WGS) entry which is preliminary data.</text>
</comment>
<dbReference type="AlphaFoldDB" id="A0AAI8VFH2"/>
<feature type="compositionally biased region" description="Basic and acidic residues" evidence="1">
    <location>
        <begin position="481"/>
        <end position="490"/>
    </location>
</feature>
<organism evidence="3 4">
    <name type="scientific">Anthostomella pinea</name>
    <dbReference type="NCBI Taxonomy" id="933095"/>
    <lineage>
        <taxon>Eukaryota</taxon>
        <taxon>Fungi</taxon>
        <taxon>Dikarya</taxon>
        <taxon>Ascomycota</taxon>
        <taxon>Pezizomycotina</taxon>
        <taxon>Sordariomycetes</taxon>
        <taxon>Xylariomycetidae</taxon>
        <taxon>Xylariales</taxon>
        <taxon>Xylariaceae</taxon>
        <taxon>Anthostomella</taxon>
    </lineage>
</organism>
<dbReference type="SUPFAM" id="SSF89009">
    <property type="entry name" value="GAT-like domain"/>
    <property type="match status" value="1"/>
</dbReference>
<dbReference type="Proteomes" id="UP001295740">
    <property type="component" value="Unassembled WGS sequence"/>
</dbReference>
<feature type="region of interest" description="Disordered" evidence="1">
    <location>
        <begin position="171"/>
        <end position="203"/>
    </location>
</feature>
<feature type="compositionally biased region" description="Low complexity" evidence="1">
    <location>
        <begin position="193"/>
        <end position="203"/>
    </location>
</feature>
<feature type="region of interest" description="Disordered" evidence="1">
    <location>
        <begin position="11"/>
        <end position="32"/>
    </location>
</feature>
<dbReference type="PROSITE" id="PS50909">
    <property type="entry name" value="GAT"/>
    <property type="match status" value="1"/>
</dbReference>
<dbReference type="Gene3D" id="1.25.40.90">
    <property type="match status" value="1"/>
</dbReference>
<feature type="compositionally biased region" description="Polar residues" evidence="1">
    <location>
        <begin position="178"/>
        <end position="189"/>
    </location>
</feature>
<dbReference type="InterPro" id="IPR038425">
    <property type="entry name" value="GAT_sf"/>
</dbReference>
<accession>A0AAI8VFH2</accession>
<evidence type="ECO:0000259" key="2">
    <source>
        <dbReference type="PROSITE" id="PS50909"/>
    </source>
</evidence>
<dbReference type="GO" id="GO:0035091">
    <property type="term" value="F:phosphatidylinositol binding"/>
    <property type="evidence" value="ECO:0007669"/>
    <property type="project" value="InterPro"/>
</dbReference>
<feature type="compositionally biased region" description="Gly residues" evidence="1">
    <location>
        <begin position="398"/>
        <end position="409"/>
    </location>
</feature>
<reference evidence="3" key="1">
    <citation type="submission" date="2023-10" db="EMBL/GenBank/DDBJ databases">
        <authorList>
            <person name="Hackl T."/>
        </authorList>
    </citation>
    <scope>NUCLEOTIDE SEQUENCE</scope>
</reference>
<evidence type="ECO:0000313" key="4">
    <source>
        <dbReference type="Proteomes" id="UP001295740"/>
    </source>
</evidence>
<evidence type="ECO:0000256" key="1">
    <source>
        <dbReference type="SAM" id="MobiDB-lite"/>
    </source>
</evidence>
<evidence type="ECO:0000313" key="3">
    <source>
        <dbReference type="EMBL" id="CAJ2503595.1"/>
    </source>
</evidence>
<protein>
    <submittedName>
        <fullName evidence="3">Uu.00g109890.m01.CDS01</fullName>
    </submittedName>
</protein>
<keyword evidence="4" id="KW-1185">Reference proteome</keyword>
<dbReference type="Pfam" id="PF03127">
    <property type="entry name" value="GAT"/>
    <property type="match status" value="1"/>
</dbReference>
<dbReference type="Gene3D" id="1.20.58.160">
    <property type="match status" value="1"/>
</dbReference>
<dbReference type="EMBL" id="CAUWAG010000006">
    <property type="protein sequence ID" value="CAJ2503595.1"/>
    <property type="molecule type" value="Genomic_DNA"/>
</dbReference>
<gene>
    <name evidence="3" type="ORF">KHLLAP_LOCUS4063</name>
</gene>
<feature type="compositionally biased region" description="Low complexity" evidence="1">
    <location>
        <begin position="21"/>
        <end position="32"/>
    </location>
</feature>